<reference evidence="3" key="1">
    <citation type="submission" date="2025-08" db="UniProtKB">
        <authorList>
            <consortium name="RefSeq"/>
        </authorList>
    </citation>
    <scope>IDENTIFICATION</scope>
    <source>
        <strain evidence="3">15112-1751.03</strain>
        <tissue evidence="3">Whole Adult</tissue>
    </source>
</reference>
<sequence length="120" mass="13852">MQSGFLLFIFLTLLCICHGNEKCYEIHSVTQSELESMPRNTILDGLPLKMKCFLKCLMDDILGVDGRIDLSRIDGNEELEPRRNKLEKCKERYDSYIINNADEACDYAVKVLQCLRVTKN</sequence>
<accession>A0A6P8X3E8</accession>
<keyword evidence="1" id="KW-0732">Signal</keyword>
<dbReference type="InterPro" id="IPR036728">
    <property type="entry name" value="PBP_GOBP_sf"/>
</dbReference>
<organism evidence="2 3">
    <name type="scientific">Drosophila albomicans</name>
    <name type="common">Fruit fly</name>
    <dbReference type="NCBI Taxonomy" id="7291"/>
    <lineage>
        <taxon>Eukaryota</taxon>
        <taxon>Metazoa</taxon>
        <taxon>Ecdysozoa</taxon>
        <taxon>Arthropoda</taxon>
        <taxon>Hexapoda</taxon>
        <taxon>Insecta</taxon>
        <taxon>Pterygota</taxon>
        <taxon>Neoptera</taxon>
        <taxon>Endopterygota</taxon>
        <taxon>Diptera</taxon>
        <taxon>Brachycera</taxon>
        <taxon>Muscomorpha</taxon>
        <taxon>Ephydroidea</taxon>
        <taxon>Drosophilidae</taxon>
        <taxon>Drosophila</taxon>
    </lineage>
</organism>
<dbReference type="Proteomes" id="UP000515160">
    <property type="component" value="Chromosome 3"/>
</dbReference>
<gene>
    <name evidence="3" type="primary">LOC117568924</name>
</gene>
<dbReference type="CDD" id="cd23992">
    <property type="entry name" value="PBP_GOBP"/>
    <property type="match status" value="1"/>
</dbReference>
<dbReference type="Gene3D" id="1.10.238.20">
    <property type="entry name" value="Pheromone/general odorant binding protein domain"/>
    <property type="match status" value="1"/>
</dbReference>
<proteinExistence type="predicted"/>
<evidence type="ECO:0000256" key="1">
    <source>
        <dbReference type="SAM" id="SignalP"/>
    </source>
</evidence>
<dbReference type="RefSeq" id="XP_034105725.1">
    <property type="nucleotide sequence ID" value="XM_034249834.2"/>
</dbReference>
<evidence type="ECO:0000313" key="3">
    <source>
        <dbReference type="RefSeq" id="XP_034105725.1"/>
    </source>
</evidence>
<keyword evidence="2" id="KW-1185">Reference proteome</keyword>
<dbReference type="InterPro" id="IPR006170">
    <property type="entry name" value="PBP/GOBP"/>
</dbReference>
<dbReference type="GeneID" id="117568924"/>
<dbReference type="OrthoDB" id="7818833at2759"/>
<dbReference type="SUPFAM" id="SSF47565">
    <property type="entry name" value="Insect pheromone/odorant-binding proteins"/>
    <property type="match status" value="1"/>
</dbReference>
<name>A0A6P8X3E8_DROAB</name>
<dbReference type="Pfam" id="PF01395">
    <property type="entry name" value="PBP_GOBP"/>
    <property type="match status" value="1"/>
</dbReference>
<feature type="signal peptide" evidence="1">
    <location>
        <begin position="1"/>
        <end position="19"/>
    </location>
</feature>
<feature type="chain" id="PRO_5028208551" evidence="1">
    <location>
        <begin position="20"/>
        <end position="120"/>
    </location>
</feature>
<protein>
    <submittedName>
        <fullName evidence="3">Uncharacterized protein LOC117568924</fullName>
    </submittedName>
</protein>
<dbReference type="AlphaFoldDB" id="A0A6P8X3E8"/>
<dbReference type="GO" id="GO:0005549">
    <property type="term" value="F:odorant binding"/>
    <property type="evidence" value="ECO:0007669"/>
    <property type="project" value="InterPro"/>
</dbReference>
<evidence type="ECO:0000313" key="2">
    <source>
        <dbReference type="Proteomes" id="UP000515160"/>
    </source>
</evidence>